<accession>K6G9C2</accession>
<dbReference type="AlphaFoldDB" id="K6G9C2"/>
<evidence type="ECO:0000313" key="1">
    <source>
        <dbReference type="EMBL" id="EKO37704.1"/>
    </source>
</evidence>
<dbReference type="InterPro" id="IPR024079">
    <property type="entry name" value="MetalloPept_cat_dom_sf"/>
</dbReference>
<dbReference type="EMBL" id="ALAO01000365">
    <property type="protein sequence ID" value="EKO37704.1"/>
    <property type="molecule type" value="Genomic_DNA"/>
</dbReference>
<comment type="caution">
    <text evidence="1">The sequence shown here is derived from an EMBL/GenBank/DDBJ whole genome shotgun (WGS) entry which is preliminary data.</text>
</comment>
<dbReference type="GO" id="GO:0008237">
    <property type="term" value="F:metallopeptidase activity"/>
    <property type="evidence" value="ECO:0007669"/>
    <property type="project" value="InterPro"/>
</dbReference>
<dbReference type="SUPFAM" id="SSF55486">
    <property type="entry name" value="Metalloproteases ('zincins'), catalytic domain"/>
    <property type="match status" value="1"/>
</dbReference>
<dbReference type="PATRIC" id="fig|1206767.3.peg.3527"/>
<name>K6G9C2_9BACT</name>
<evidence type="ECO:0008006" key="3">
    <source>
        <dbReference type="Google" id="ProtNLM"/>
    </source>
</evidence>
<reference evidence="1 2" key="1">
    <citation type="submission" date="2012-07" db="EMBL/GenBank/DDBJ databases">
        <title>Draft genome sequence of Desulfovibrio magneticus str. Maddingley MBC34 obtained from a metagenomic sequence of a methanogenic enrichment isolated from coal-seam formation water in Victoria, Australia.</title>
        <authorList>
            <person name="Greenfield P."/>
            <person name="Hendry P."/>
            <person name="Li D."/>
            <person name="Rosewarne C.P."/>
            <person name="Tran-Dinh N."/>
            <person name="Elbourne L.D.H."/>
            <person name="Paulsen I.T."/>
            <person name="Midgley D.J."/>
        </authorList>
    </citation>
    <scope>NUCLEOTIDE SEQUENCE [LARGE SCALE GENOMIC DNA]</scope>
    <source>
        <strain evidence="2">Maddingley MBC34</strain>
    </source>
</reference>
<dbReference type="Proteomes" id="UP000006272">
    <property type="component" value="Unassembled WGS sequence"/>
</dbReference>
<gene>
    <name evidence="1" type="ORF">B193_3616</name>
</gene>
<organism evidence="1 2">
    <name type="scientific">Solidesulfovibrio magneticus str. Maddingley MBC34</name>
    <dbReference type="NCBI Taxonomy" id="1206767"/>
    <lineage>
        <taxon>Bacteria</taxon>
        <taxon>Pseudomonadati</taxon>
        <taxon>Thermodesulfobacteriota</taxon>
        <taxon>Desulfovibrionia</taxon>
        <taxon>Desulfovibrionales</taxon>
        <taxon>Desulfovibrionaceae</taxon>
        <taxon>Solidesulfovibrio</taxon>
    </lineage>
</organism>
<evidence type="ECO:0000313" key="2">
    <source>
        <dbReference type="Proteomes" id="UP000006272"/>
    </source>
</evidence>
<proteinExistence type="predicted"/>
<protein>
    <recommendedName>
        <fullName evidence="3">Peptidase M10 metallopeptidase domain-containing protein</fullName>
    </recommendedName>
</protein>
<dbReference type="Gene3D" id="3.40.390.10">
    <property type="entry name" value="Collagenase (Catalytic Domain)"/>
    <property type="match status" value="1"/>
</dbReference>
<sequence length="248" mass="26031">MAANSNSVAVAQASGNVLIDSVVYVGLPLWTSESPSSGLTVTYGFMTTPLGPNDADFTVVDFAPLNLTQQAAVRLVYGTSQSLTGLNFVETADVASADIAFGTMDLDGPGTMASTYYDEVTWTAADGVKTLDLKEYVYFDNAEWGATLANPVPGSLGYETILHEAGHTLGLDDTAYTRSLPALLDNTDFTVMSYTETDTYKANFSVLDVAALHYLYADSGSIRAFGLTPVASWPGTASPLAGSVLAAV</sequence>